<comment type="caution">
    <text evidence="8">The sequence shown here is derived from an EMBL/GenBank/DDBJ whole genome shotgun (WGS) entry which is preliminary data.</text>
</comment>
<dbReference type="Gene3D" id="3.40.50.360">
    <property type="match status" value="1"/>
</dbReference>
<gene>
    <name evidence="8" type="ORF">C7381_10925</name>
</gene>
<evidence type="ECO:0000256" key="3">
    <source>
        <dbReference type="ARBA" id="ARBA00022485"/>
    </source>
</evidence>
<dbReference type="Proteomes" id="UP000245793">
    <property type="component" value="Unassembled WGS sequence"/>
</dbReference>
<comment type="function">
    <text evidence="2">Ferredoxins are iron-sulfur proteins that transfer electrons in a wide variety of metabolic reactions.</text>
</comment>
<dbReference type="InterPro" id="IPR029039">
    <property type="entry name" value="Flavoprotein-like_sf"/>
</dbReference>
<dbReference type="SUPFAM" id="SSF52218">
    <property type="entry name" value="Flavoproteins"/>
    <property type="match status" value="1"/>
</dbReference>
<dbReference type="NCBIfam" id="NF038196">
    <property type="entry name" value="ferrodoxin_EFR1"/>
    <property type="match status" value="1"/>
</dbReference>
<dbReference type="Gene3D" id="3.30.70.20">
    <property type="match status" value="1"/>
</dbReference>
<comment type="cofactor">
    <cofactor evidence="1">
        <name>[4Fe-4S] cluster</name>
        <dbReference type="ChEBI" id="CHEBI:49883"/>
    </cofactor>
</comment>
<dbReference type="InterPro" id="IPR050157">
    <property type="entry name" value="PSI_iron-sulfur_center"/>
</dbReference>
<evidence type="ECO:0000256" key="5">
    <source>
        <dbReference type="ARBA" id="ARBA00023004"/>
    </source>
</evidence>
<keyword evidence="3" id="KW-0004">4Fe-4S</keyword>
<dbReference type="RefSeq" id="WP_116480424.1">
    <property type="nucleotide sequence ID" value="NZ_QEKV01000009.1"/>
</dbReference>
<evidence type="ECO:0000259" key="7">
    <source>
        <dbReference type="PROSITE" id="PS51379"/>
    </source>
</evidence>
<dbReference type="InterPro" id="IPR017896">
    <property type="entry name" value="4Fe4S_Fe-S-bd"/>
</dbReference>
<dbReference type="GO" id="GO:0051539">
    <property type="term" value="F:4 iron, 4 sulfur cluster binding"/>
    <property type="evidence" value="ECO:0007669"/>
    <property type="project" value="UniProtKB-KW"/>
</dbReference>
<dbReference type="PANTHER" id="PTHR24960:SF79">
    <property type="entry name" value="PHOTOSYSTEM I IRON-SULFUR CENTER"/>
    <property type="match status" value="1"/>
</dbReference>
<keyword evidence="9" id="KW-1185">Reference proteome</keyword>
<keyword evidence="6" id="KW-0411">Iron-sulfur</keyword>
<accession>A0A2U1E1E6</accession>
<dbReference type="PANTHER" id="PTHR24960">
    <property type="entry name" value="PHOTOSYSTEM I IRON-SULFUR CENTER-RELATED"/>
    <property type="match status" value="1"/>
</dbReference>
<dbReference type="InterPro" id="IPR047964">
    <property type="entry name" value="EFR1-like"/>
</dbReference>
<evidence type="ECO:0000256" key="2">
    <source>
        <dbReference type="ARBA" id="ARBA00003532"/>
    </source>
</evidence>
<sequence length="252" mass="28920">MILYFSGTENSEYIANNLRKILVDDAIDLFHFIKNGEKQTFESEKPFVLVCPTYSWRVPRFLSEYLQKCEFKGMRDIYVVMNYGDSFGNAIKYIKANTKKLGLNFKGLYGIKMPENYLMLFELDSDETNRKIVEAAKAEILKAGEYIKSGKEIPEKTVKLIGKIESGLVNSFFFKFITKDKKFYYTDKCIKCGFCAQVCVLNNISYKDGHPVWNGNCTHCCACIAKCPVGAIEYGKKTVNKERYLLSKIISK</sequence>
<dbReference type="EMBL" id="QEKV01000009">
    <property type="protein sequence ID" value="PVY93760.1"/>
    <property type="molecule type" value="Genomic_DNA"/>
</dbReference>
<protein>
    <recommendedName>
        <fullName evidence="7">4Fe-4S ferredoxin-type domain-containing protein</fullName>
    </recommendedName>
</protein>
<evidence type="ECO:0000313" key="8">
    <source>
        <dbReference type="EMBL" id="PVY93760.1"/>
    </source>
</evidence>
<feature type="domain" description="4Fe-4S ferredoxin-type" evidence="7">
    <location>
        <begin position="180"/>
        <end position="208"/>
    </location>
</feature>
<keyword evidence="5" id="KW-0408">Iron</keyword>
<dbReference type="GO" id="GO:0046872">
    <property type="term" value="F:metal ion binding"/>
    <property type="evidence" value="ECO:0007669"/>
    <property type="project" value="UniProtKB-KW"/>
</dbReference>
<dbReference type="SUPFAM" id="SSF54862">
    <property type="entry name" value="4Fe-4S ferredoxins"/>
    <property type="match status" value="1"/>
</dbReference>
<reference evidence="8 9" key="1">
    <citation type="submission" date="2018-04" db="EMBL/GenBank/DDBJ databases">
        <title>Genomic Encyclopedia of Type Strains, Phase IV (KMG-IV): sequencing the most valuable type-strain genomes for metagenomic binning, comparative biology and taxonomic classification.</title>
        <authorList>
            <person name="Goeker M."/>
        </authorList>
    </citation>
    <scope>NUCLEOTIDE SEQUENCE [LARGE SCALE GENOMIC DNA]</scope>
    <source>
        <strain evidence="8 9">DSM 20705</strain>
    </source>
</reference>
<evidence type="ECO:0000256" key="4">
    <source>
        <dbReference type="ARBA" id="ARBA00022723"/>
    </source>
</evidence>
<evidence type="ECO:0000256" key="6">
    <source>
        <dbReference type="ARBA" id="ARBA00023014"/>
    </source>
</evidence>
<evidence type="ECO:0000313" key="9">
    <source>
        <dbReference type="Proteomes" id="UP000245793"/>
    </source>
</evidence>
<evidence type="ECO:0000256" key="1">
    <source>
        <dbReference type="ARBA" id="ARBA00001966"/>
    </source>
</evidence>
<dbReference type="PROSITE" id="PS51379">
    <property type="entry name" value="4FE4S_FER_2"/>
    <property type="match status" value="2"/>
</dbReference>
<organism evidence="8 9">
    <name type="scientific">Ezakiella coagulans</name>
    <dbReference type="NCBI Taxonomy" id="46507"/>
    <lineage>
        <taxon>Bacteria</taxon>
        <taxon>Bacillati</taxon>
        <taxon>Bacillota</taxon>
        <taxon>Tissierellia</taxon>
        <taxon>Ezakiella</taxon>
    </lineage>
</organism>
<keyword evidence="4" id="KW-0479">Metal-binding</keyword>
<name>A0A2U1E1E6_9FIRM</name>
<feature type="domain" description="4Fe-4S ferredoxin-type" evidence="7">
    <location>
        <begin position="209"/>
        <end position="237"/>
    </location>
</feature>
<dbReference type="AlphaFoldDB" id="A0A2U1E1E6"/>
<proteinExistence type="predicted"/>